<evidence type="ECO:0000313" key="3">
    <source>
        <dbReference type="Proteomes" id="UP000828390"/>
    </source>
</evidence>
<dbReference type="Proteomes" id="UP000828390">
    <property type="component" value="Unassembled WGS sequence"/>
</dbReference>
<keyword evidence="1" id="KW-1133">Transmembrane helix</keyword>
<reference evidence="2" key="1">
    <citation type="journal article" date="2019" name="bioRxiv">
        <title>The Genome of the Zebra Mussel, Dreissena polymorpha: A Resource for Invasive Species Research.</title>
        <authorList>
            <person name="McCartney M.A."/>
            <person name="Auch B."/>
            <person name="Kono T."/>
            <person name="Mallez S."/>
            <person name="Zhang Y."/>
            <person name="Obille A."/>
            <person name="Becker A."/>
            <person name="Abrahante J.E."/>
            <person name="Garbe J."/>
            <person name="Badalamenti J.P."/>
            <person name="Herman A."/>
            <person name="Mangelson H."/>
            <person name="Liachko I."/>
            <person name="Sullivan S."/>
            <person name="Sone E.D."/>
            <person name="Koren S."/>
            <person name="Silverstein K.A.T."/>
            <person name="Beckman K.B."/>
            <person name="Gohl D.M."/>
        </authorList>
    </citation>
    <scope>NUCLEOTIDE SEQUENCE</scope>
    <source>
        <strain evidence="2">Duluth1</strain>
        <tissue evidence="2">Whole animal</tissue>
    </source>
</reference>
<name>A0A9D4BBJ9_DREPO</name>
<keyword evidence="1" id="KW-0472">Membrane</keyword>
<sequence>MNMLVKVLRALDLSTTTQRHTLPTVVMIMIKIITMVSITFDAVVTSLYSEVSARTESGVVSLNGDVDICLFSVQTN</sequence>
<gene>
    <name evidence="2" type="ORF">DPMN_192488</name>
</gene>
<dbReference type="AlphaFoldDB" id="A0A9D4BBJ9"/>
<reference evidence="2" key="2">
    <citation type="submission" date="2020-11" db="EMBL/GenBank/DDBJ databases">
        <authorList>
            <person name="McCartney M.A."/>
            <person name="Auch B."/>
            <person name="Kono T."/>
            <person name="Mallez S."/>
            <person name="Becker A."/>
            <person name="Gohl D.M."/>
            <person name="Silverstein K.A.T."/>
            <person name="Koren S."/>
            <person name="Bechman K.B."/>
            <person name="Herman A."/>
            <person name="Abrahante J.E."/>
            <person name="Garbe J."/>
        </authorList>
    </citation>
    <scope>NUCLEOTIDE SEQUENCE</scope>
    <source>
        <strain evidence="2">Duluth1</strain>
        <tissue evidence="2">Whole animal</tissue>
    </source>
</reference>
<keyword evidence="1" id="KW-0812">Transmembrane</keyword>
<organism evidence="2 3">
    <name type="scientific">Dreissena polymorpha</name>
    <name type="common">Zebra mussel</name>
    <name type="synonym">Mytilus polymorpha</name>
    <dbReference type="NCBI Taxonomy" id="45954"/>
    <lineage>
        <taxon>Eukaryota</taxon>
        <taxon>Metazoa</taxon>
        <taxon>Spiralia</taxon>
        <taxon>Lophotrochozoa</taxon>
        <taxon>Mollusca</taxon>
        <taxon>Bivalvia</taxon>
        <taxon>Autobranchia</taxon>
        <taxon>Heteroconchia</taxon>
        <taxon>Euheterodonta</taxon>
        <taxon>Imparidentia</taxon>
        <taxon>Neoheterodontei</taxon>
        <taxon>Myida</taxon>
        <taxon>Dreissenoidea</taxon>
        <taxon>Dreissenidae</taxon>
        <taxon>Dreissena</taxon>
    </lineage>
</organism>
<feature type="transmembrane region" description="Helical" evidence="1">
    <location>
        <begin position="21"/>
        <end position="40"/>
    </location>
</feature>
<protein>
    <submittedName>
        <fullName evidence="2">Uncharacterized protein</fullName>
    </submittedName>
</protein>
<proteinExistence type="predicted"/>
<comment type="caution">
    <text evidence="2">The sequence shown here is derived from an EMBL/GenBank/DDBJ whole genome shotgun (WGS) entry which is preliminary data.</text>
</comment>
<accession>A0A9D4BBJ9</accession>
<evidence type="ECO:0000313" key="2">
    <source>
        <dbReference type="EMBL" id="KAH3689258.1"/>
    </source>
</evidence>
<evidence type="ECO:0000256" key="1">
    <source>
        <dbReference type="SAM" id="Phobius"/>
    </source>
</evidence>
<keyword evidence="3" id="KW-1185">Reference proteome</keyword>
<dbReference type="EMBL" id="JAIWYP010000129">
    <property type="protein sequence ID" value="KAH3689258.1"/>
    <property type="molecule type" value="Genomic_DNA"/>
</dbReference>